<protein>
    <submittedName>
        <fullName evidence="2">tRNA (Adenosine(37)-N6)-threonylcarbamoyltransferase complex dimerization subunit type 1 TsaB</fullName>
    </submittedName>
</protein>
<dbReference type="GO" id="GO:0005829">
    <property type="term" value="C:cytosol"/>
    <property type="evidence" value="ECO:0007669"/>
    <property type="project" value="TreeGrafter"/>
</dbReference>
<evidence type="ECO:0000259" key="1">
    <source>
        <dbReference type="Pfam" id="PF00814"/>
    </source>
</evidence>
<dbReference type="AlphaFoldDB" id="A0A923HJ25"/>
<dbReference type="EMBL" id="JACOFV010000001">
    <property type="protein sequence ID" value="MBC3860616.1"/>
    <property type="molecule type" value="Genomic_DNA"/>
</dbReference>
<evidence type="ECO:0000313" key="3">
    <source>
        <dbReference type="Proteomes" id="UP000634011"/>
    </source>
</evidence>
<dbReference type="RefSeq" id="WP_186910556.1">
    <property type="nucleotide sequence ID" value="NZ_JACOFV010000001.1"/>
</dbReference>
<sequence>MTTILAIETTTELASAALFVEDQMFVRELSGVQTHSQGILPALQSLLAEGGVALSDCDAIAFGCGPGAFTGIRTACGVVQGLAFGADIGVMPVVSLHAMALAAAENSSVNDFVCVLDARMSEVYWAHYQLNGDAWTEMSPPTLSKLDDIQVSEQHAHALVVLGNGLVLPSQLQSHTSVQLMPHARQVAQLGLRGFKAGSCVSPEDAQPLYLRNKIALTTAERAIAKEAQ</sequence>
<name>A0A923HJ25_9BURK</name>
<comment type="caution">
    <text evidence="2">The sequence shown here is derived from an EMBL/GenBank/DDBJ whole genome shotgun (WGS) entry which is preliminary data.</text>
</comment>
<organism evidence="2 3">
    <name type="scientific">Undibacterium jejuense</name>
    <dbReference type="NCBI Taxonomy" id="1344949"/>
    <lineage>
        <taxon>Bacteria</taxon>
        <taxon>Pseudomonadati</taxon>
        <taxon>Pseudomonadota</taxon>
        <taxon>Betaproteobacteria</taxon>
        <taxon>Burkholderiales</taxon>
        <taxon>Oxalobacteraceae</taxon>
        <taxon>Undibacterium</taxon>
    </lineage>
</organism>
<dbReference type="SUPFAM" id="SSF53067">
    <property type="entry name" value="Actin-like ATPase domain"/>
    <property type="match status" value="2"/>
</dbReference>
<reference evidence="2" key="1">
    <citation type="submission" date="2020-08" db="EMBL/GenBank/DDBJ databases">
        <title>Novel species isolated from subtropical streams in China.</title>
        <authorList>
            <person name="Lu H."/>
        </authorList>
    </citation>
    <scope>NUCLEOTIDE SEQUENCE</scope>
    <source>
        <strain evidence="2">KACC 12607</strain>
    </source>
</reference>
<dbReference type="Pfam" id="PF00814">
    <property type="entry name" value="TsaD"/>
    <property type="match status" value="1"/>
</dbReference>
<dbReference type="NCBIfam" id="TIGR03725">
    <property type="entry name" value="T6A_YeaZ"/>
    <property type="match status" value="1"/>
</dbReference>
<dbReference type="InterPro" id="IPR022496">
    <property type="entry name" value="T6A_TsaB"/>
</dbReference>
<dbReference type="Proteomes" id="UP000634011">
    <property type="component" value="Unassembled WGS sequence"/>
</dbReference>
<dbReference type="CDD" id="cd24032">
    <property type="entry name" value="ASKHA_NBD_TsaB"/>
    <property type="match status" value="1"/>
</dbReference>
<dbReference type="PANTHER" id="PTHR11735">
    <property type="entry name" value="TRNA N6-ADENOSINE THREONYLCARBAMOYLTRANSFERASE"/>
    <property type="match status" value="1"/>
</dbReference>
<evidence type="ECO:0000313" key="2">
    <source>
        <dbReference type="EMBL" id="MBC3860616.1"/>
    </source>
</evidence>
<proteinExistence type="predicted"/>
<dbReference type="GO" id="GO:0002949">
    <property type="term" value="P:tRNA threonylcarbamoyladenosine modification"/>
    <property type="evidence" value="ECO:0007669"/>
    <property type="project" value="InterPro"/>
</dbReference>
<dbReference type="InterPro" id="IPR043129">
    <property type="entry name" value="ATPase_NBD"/>
</dbReference>
<dbReference type="InterPro" id="IPR000905">
    <property type="entry name" value="Gcp-like_dom"/>
</dbReference>
<gene>
    <name evidence="2" type="primary">tsaB</name>
    <name evidence="2" type="ORF">H8K32_00760</name>
</gene>
<keyword evidence="3" id="KW-1185">Reference proteome</keyword>
<feature type="domain" description="Gcp-like" evidence="1">
    <location>
        <begin position="33"/>
        <end position="150"/>
    </location>
</feature>
<accession>A0A923HJ25</accession>
<dbReference type="Gene3D" id="3.30.420.40">
    <property type="match status" value="2"/>
</dbReference>
<dbReference type="PANTHER" id="PTHR11735:SF11">
    <property type="entry name" value="TRNA THREONYLCARBAMOYLADENOSINE BIOSYNTHESIS PROTEIN TSAB"/>
    <property type="match status" value="1"/>
</dbReference>